<proteinExistence type="predicted"/>
<organism evidence="1 2">
    <name type="scientific">Novosphingobium kunmingense</name>
    <dbReference type="NCBI Taxonomy" id="1211806"/>
    <lineage>
        <taxon>Bacteria</taxon>
        <taxon>Pseudomonadati</taxon>
        <taxon>Pseudomonadota</taxon>
        <taxon>Alphaproteobacteria</taxon>
        <taxon>Sphingomonadales</taxon>
        <taxon>Sphingomonadaceae</taxon>
        <taxon>Novosphingobium</taxon>
    </lineage>
</organism>
<comment type="caution">
    <text evidence="1">The sequence shown here is derived from an EMBL/GenBank/DDBJ whole genome shotgun (WGS) entry which is preliminary data.</text>
</comment>
<protein>
    <submittedName>
        <fullName evidence="1">Uncharacterized protein</fullName>
    </submittedName>
</protein>
<dbReference type="RefSeq" id="WP_157812471.1">
    <property type="nucleotide sequence ID" value="NZ_PHUF01000002.1"/>
</dbReference>
<accession>A0A2N0I3Y4</accession>
<dbReference type="Proteomes" id="UP000232587">
    <property type="component" value="Unassembled WGS sequence"/>
</dbReference>
<name>A0A2N0I3Y4_9SPHN</name>
<gene>
    <name evidence="1" type="ORF">B0I00_1073</name>
</gene>
<reference evidence="1 2" key="1">
    <citation type="submission" date="2017-11" db="EMBL/GenBank/DDBJ databases">
        <title>Genomic Encyclopedia of Type Strains, Phase III (KMG-III): the genomes of soil and plant-associated and newly described type strains.</title>
        <authorList>
            <person name="Whitman W."/>
        </authorList>
    </citation>
    <scope>NUCLEOTIDE SEQUENCE [LARGE SCALE GENOMIC DNA]</scope>
    <source>
        <strain evidence="1 2">CGMCC 1.12274</strain>
    </source>
</reference>
<keyword evidence="2" id="KW-1185">Reference proteome</keyword>
<dbReference type="EMBL" id="PHUF01000002">
    <property type="protein sequence ID" value="PKB25866.1"/>
    <property type="molecule type" value="Genomic_DNA"/>
</dbReference>
<dbReference type="AlphaFoldDB" id="A0A2N0I3Y4"/>
<evidence type="ECO:0000313" key="1">
    <source>
        <dbReference type="EMBL" id="PKB25866.1"/>
    </source>
</evidence>
<sequence length="68" mass="7590">MYRFHVRPFDTAMPGTFVDALDASAVLRIMVQMNCEAAHVEREGAYAFSARQDDEVWTIYTCATAGLA</sequence>
<evidence type="ECO:0000313" key="2">
    <source>
        <dbReference type="Proteomes" id="UP000232587"/>
    </source>
</evidence>